<dbReference type="AlphaFoldDB" id="A0A081BD35"/>
<accession>A0A081BD35</accession>
<dbReference type="EMBL" id="BBIO01000013">
    <property type="protein sequence ID" value="GAK45953.1"/>
    <property type="molecule type" value="Genomic_DNA"/>
</dbReference>
<keyword evidence="1" id="KW-0732">Signal</keyword>
<organism evidence="2 3">
    <name type="scientific">Tepidicaulis marinus</name>
    <dbReference type="NCBI Taxonomy" id="1333998"/>
    <lineage>
        <taxon>Bacteria</taxon>
        <taxon>Pseudomonadati</taxon>
        <taxon>Pseudomonadota</taxon>
        <taxon>Alphaproteobacteria</taxon>
        <taxon>Hyphomicrobiales</taxon>
        <taxon>Parvibaculaceae</taxon>
        <taxon>Tepidicaulis</taxon>
    </lineage>
</organism>
<comment type="caution">
    <text evidence="2">The sequence shown here is derived from an EMBL/GenBank/DDBJ whole genome shotgun (WGS) entry which is preliminary data.</text>
</comment>
<dbReference type="RefSeq" id="WP_045447904.1">
    <property type="nucleotide sequence ID" value="NZ_BBIO01000013.1"/>
</dbReference>
<feature type="chain" id="PRO_5001755100" evidence="1">
    <location>
        <begin position="30"/>
        <end position="380"/>
    </location>
</feature>
<evidence type="ECO:0000313" key="3">
    <source>
        <dbReference type="Proteomes" id="UP000028702"/>
    </source>
</evidence>
<dbReference type="Proteomes" id="UP000028702">
    <property type="component" value="Unassembled WGS sequence"/>
</dbReference>
<protein>
    <submittedName>
        <fullName evidence="2">Conserved protein</fullName>
    </submittedName>
</protein>
<feature type="signal peptide" evidence="1">
    <location>
        <begin position="1"/>
        <end position="29"/>
    </location>
</feature>
<name>A0A081BD35_9HYPH</name>
<reference evidence="2 3" key="1">
    <citation type="submission" date="2014-07" db="EMBL/GenBank/DDBJ databases">
        <title>Tepidicaulis marinum gen. nov., sp. nov., a novel marine bacterium denitrifying nitrate to nitrous oxide strictly under microaerobic conditions.</title>
        <authorList>
            <person name="Takeuchi M."/>
            <person name="Yamagishi T."/>
            <person name="Kamagata Y."/>
            <person name="Oshima K."/>
            <person name="Hattori M."/>
            <person name="Katayama T."/>
            <person name="Hanada S."/>
            <person name="Tamaki H."/>
            <person name="Marumo K."/>
            <person name="Maeda H."/>
            <person name="Nedachi M."/>
            <person name="Iwasaki W."/>
            <person name="Suwa Y."/>
            <person name="Sakata S."/>
        </authorList>
    </citation>
    <scope>NUCLEOTIDE SEQUENCE [LARGE SCALE GENOMIC DNA]</scope>
    <source>
        <strain evidence="2 3">MA2</strain>
    </source>
</reference>
<dbReference type="STRING" id="1333998.M2A_2452"/>
<gene>
    <name evidence="2" type="ORF">M2A_2452</name>
</gene>
<keyword evidence="3" id="KW-1185">Reference proteome</keyword>
<sequence length="380" mass="39899">MARPAGYYSGKAQALLAALTLALPLAACSDDGWWIFNEEDTSEEITGSLSVRPFPQAAPEAPPVIRQSVEIELPQGAPSALSNRLQEELRLALARQSVTASSLETLQSAYKLKTAVKAAANASGIIVLLVADMENREGTRLHRAVIEQRLPPSSKANGNVWQALSEEDIQRLAGETVNKLGAWPRFAELKAPEAAPAQTPGTTKTPGALYAEAEGLLELGPEITPAGFDRPAALTADDRLATAGTAPAATLAGETRFLVTVRPADTGGGSTGRTDGTTLARALRQALTEKDRQAGGNPAARTGYFVTGDIKTAPRGSARTRVEIEWQVAAKDGTPLGLVRQANDVENSEIDRSWGLIAEAAGKAAADGILELLAPQNARS</sequence>
<evidence type="ECO:0000256" key="1">
    <source>
        <dbReference type="SAM" id="SignalP"/>
    </source>
</evidence>
<evidence type="ECO:0000313" key="2">
    <source>
        <dbReference type="EMBL" id="GAK45953.1"/>
    </source>
</evidence>
<proteinExistence type="predicted"/>